<feature type="binding site" description="axial binding residue" evidence="12">
    <location>
        <position position="301"/>
    </location>
    <ligand>
        <name>heme</name>
        <dbReference type="ChEBI" id="CHEBI:30413"/>
    </ligand>
    <ligandPart>
        <name>Fe</name>
        <dbReference type="ChEBI" id="CHEBI:18248"/>
    </ligandPart>
</feature>
<keyword evidence="4 12" id="KW-0479">Metal-binding</keyword>
<dbReference type="InterPro" id="IPR023754">
    <property type="entry name" value="HemeA_Synthase_type2"/>
</dbReference>
<feature type="transmembrane region" description="Helical" evidence="12">
    <location>
        <begin position="103"/>
        <end position="124"/>
    </location>
</feature>
<comment type="subcellular location">
    <subcellularLocation>
        <location evidence="12">Cell membrane</location>
        <topology evidence="12">Multi-pass membrane protein</topology>
    </subcellularLocation>
    <subcellularLocation>
        <location evidence="2">Membrane</location>
        <topology evidence="2">Multi-pass membrane protein</topology>
    </subcellularLocation>
</comment>
<evidence type="ECO:0000256" key="12">
    <source>
        <dbReference type="HAMAP-Rule" id="MF_01665"/>
    </source>
</evidence>
<comment type="caution">
    <text evidence="12">Lacks conserved residue(s) required for the propagation of feature annotation.</text>
</comment>
<dbReference type="GO" id="GO:0016653">
    <property type="term" value="F:oxidoreductase activity, acting on NAD(P)H, heme protein as acceptor"/>
    <property type="evidence" value="ECO:0007669"/>
    <property type="project" value="TreeGrafter"/>
</dbReference>
<feature type="transmembrane region" description="Helical" evidence="12">
    <location>
        <begin position="76"/>
        <end position="94"/>
    </location>
</feature>
<evidence type="ECO:0000256" key="10">
    <source>
        <dbReference type="ARBA" id="ARBA00044501"/>
    </source>
</evidence>
<dbReference type="PANTHER" id="PTHR23289">
    <property type="entry name" value="CYTOCHROME C OXIDASE ASSEMBLY PROTEIN COX15"/>
    <property type="match status" value="1"/>
</dbReference>
<sequence>MVVAMIIVGGITRLTDSGLSIVEWRPVTGILPPFSYDTWQAEFAKYKAFPEYNAVNYGMTLSEFKFIYLLEFVHRLLGRATGLIYILPLIYFYFKGIIKNRDILSYIIVLLLFCVQGFMGWYMVKSGLVNHPSVSHFRLAFHLIIAVIIYHLLFYKLVKNCCDILLIPSQINLKLPLIFSVAAIAMIYVQIFLGALVAGLDAGLIYNSFPLMGGNFIPIEIKDNFISFKNWYDPVFVQFIHRLGAYSLSIIVIALIISLLKVKNPKLNKVAFYLSIALLIQLSTGVITLLYHVPIIAASMHQFFAIVLLSVVIWCYSLIKNS</sequence>
<dbReference type="Pfam" id="PF02628">
    <property type="entry name" value="COX15-CtaA"/>
    <property type="match status" value="1"/>
</dbReference>
<evidence type="ECO:0000256" key="1">
    <source>
        <dbReference type="ARBA" id="ARBA00001970"/>
    </source>
</evidence>
<dbReference type="PATRIC" id="fig|1359194.3.peg.1011"/>
<proteinExistence type="inferred from homology"/>
<name>A0A0F3QII5_RICBE</name>
<dbReference type="GO" id="GO:0006784">
    <property type="term" value="P:heme A biosynthetic process"/>
    <property type="evidence" value="ECO:0007669"/>
    <property type="project" value="UniProtKB-UniRule"/>
</dbReference>
<evidence type="ECO:0000256" key="2">
    <source>
        <dbReference type="ARBA" id="ARBA00004141"/>
    </source>
</evidence>
<feature type="transmembrane region" description="Helical" evidence="12">
    <location>
        <begin position="239"/>
        <end position="260"/>
    </location>
</feature>
<dbReference type="AlphaFoldDB" id="A0A0F3QII5"/>
<keyword evidence="8 12" id="KW-0350">Heme biosynthesis</keyword>
<dbReference type="UniPathway" id="UPA00269">
    <property type="reaction ID" value="UER00713"/>
</dbReference>
<dbReference type="GO" id="GO:0120547">
    <property type="term" value="F:heme A synthase activity"/>
    <property type="evidence" value="ECO:0007669"/>
    <property type="project" value="UniProtKB-EC"/>
</dbReference>
<evidence type="ECO:0000256" key="4">
    <source>
        <dbReference type="ARBA" id="ARBA00022723"/>
    </source>
</evidence>
<keyword evidence="6 12" id="KW-0560">Oxidoreductase</keyword>
<dbReference type="PANTHER" id="PTHR23289:SF2">
    <property type="entry name" value="CYTOCHROME C OXIDASE ASSEMBLY PROTEIN COX15 HOMOLOG"/>
    <property type="match status" value="1"/>
</dbReference>
<evidence type="ECO:0000256" key="5">
    <source>
        <dbReference type="ARBA" id="ARBA00022989"/>
    </source>
</evidence>
<organism evidence="13 14">
    <name type="scientific">Rickettsia bellii str. RML Mogi</name>
    <dbReference type="NCBI Taxonomy" id="1359194"/>
    <lineage>
        <taxon>Bacteria</taxon>
        <taxon>Pseudomonadati</taxon>
        <taxon>Pseudomonadota</taxon>
        <taxon>Alphaproteobacteria</taxon>
        <taxon>Rickettsiales</taxon>
        <taxon>Rickettsiaceae</taxon>
        <taxon>Rickettsieae</taxon>
        <taxon>Rickettsia</taxon>
        <taxon>belli group</taxon>
    </lineage>
</organism>
<feature type="transmembrane region" description="Helical" evidence="12">
    <location>
        <begin position="175"/>
        <end position="200"/>
    </location>
</feature>
<dbReference type="EC" id="1.17.99.9" evidence="12"/>
<comment type="pathway">
    <text evidence="10 12">Porphyrin-containing compound metabolism; heme A biosynthesis; heme A from heme O: step 1/1.</text>
</comment>
<feature type="binding site" description="axial binding residue" evidence="12">
    <location>
        <position position="241"/>
    </location>
    <ligand>
        <name>heme</name>
        <dbReference type="ChEBI" id="CHEBI:30413"/>
    </ligand>
    <ligandPart>
        <name>Fe</name>
        <dbReference type="ChEBI" id="CHEBI:18248"/>
    </ligandPart>
</feature>
<keyword evidence="9 12" id="KW-0472">Membrane</keyword>
<comment type="cofactor">
    <cofactor evidence="1 12">
        <name>heme b</name>
        <dbReference type="ChEBI" id="CHEBI:60344"/>
    </cofactor>
</comment>
<dbReference type="Proteomes" id="UP000033689">
    <property type="component" value="Unassembled WGS sequence"/>
</dbReference>
<dbReference type="GO" id="GO:0046872">
    <property type="term" value="F:metal ion binding"/>
    <property type="evidence" value="ECO:0007669"/>
    <property type="project" value="UniProtKB-KW"/>
</dbReference>
<gene>
    <name evidence="12" type="primary">ctaA</name>
    <name evidence="13" type="ORF">RBEMOGI_0997</name>
</gene>
<feature type="transmembrane region" description="Helical" evidence="12">
    <location>
        <begin position="272"/>
        <end position="293"/>
    </location>
</feature>
<evidence type="ECO:0000313" key="14">
    <source>
        <dbReference type="Proteomes" id="UP000033689"/>
    </source>
</evidence>
<evidence type="ECO:0000256" key="11">
    <source>
        <dbReference type="ARBA" id="ARBA00048044"/>
    </source>
</evidence>
<keyword evidence="3 12" id="KW-0812">Transmembrane</keyword>
<comment type="subunit">
    <text evidence="12">Interacts with CtaB.</text>
</comment>
<evidence type="ECO:0000256" key="7">
    <source>
        <dbReference type="ARBA" id="ARBA00023004"/>
    </source>
</evidence>
<evidence type="ECO:0000313" key="13">
    <source>
        <dbReference type="EMBL" id="KJV92368.1"/>
    </source>
</evidence>
<feature type="transmembrane region" description="Helical" evidence="12">
    <location>
        <begin position="299"/>
        <end position="319"/>
    </location>
</feature>
<evidence type="ECO:0000256" key="8">
    <source>
        <dbReference type="ARBA" id="ARBA00023133"/>
    </source>
</evidence>
<reference evidence="13 14" key="1">
    <citation type="submission" date="2015-02" db="EMBL/GenBank/DDBJ databases">
        <title>Genome Sequencing of Rickettsiales.</title>
        <authorList>
            <person name="Daugherty S.C."/>
            <person name="Su Q."/>
            <person name="Abolude K."/>
            <person name="Beier-Sexton M."/>
            <person name="Carlyon J.A."/>
            <person name="Carter R."/>
            <person name="Day N.P."/>
            <person name="Dumler S.J."/>
            <person name="Dyachenko V."/>
            <person name="Godinez A."/>
            <person name="Kurtti T.J."/>
            <person name="Lichay M."/>
            <person name="Mullins K.E."/>
            <person name="Ott S."/>
            <person name="Pappas-Brown V."/>
            <person name="Paris D.H."/>
            <person name="Patel P."/>
            <person name="Richards A.L."/>
            <person name="Sadzewicz L."/>
            <person name="Sears K."/>
            <person name="Seidman D."/>
            <person name="Sengamalay N."/>
            <person name="Stenos J."/>
            <person name="Tallon L.J."/>
            <person name="Vincent G."/>
            <person name="Fraser C.M."/>
            <person name="Munderloh U."/>
            <person name="Dunning-Hotopp J.C."/>
        </authorList>
    </citation>
    <scope>NUCLEOTIDE SEQUENCE [LARGE SCALE GENOMIC DNA]</scope>
    <source>
        <strain evidence="13 14">RML Mogi</strain>
    </source>
</reference>
<feature type="transmembrane region" description="Helical" evidence="12">
    <location>
        <begin position="136"/>
        <end position="155"/>
    </location>
</feature>
<comment type="caution">
    <text evidence="13">The sequence shown here is derived from an EMBL/GenBank/DDBJ whole genome shotgun (WGS) entry which is preliminary data.</text>
</comment>
<dbReference type="InterPro" id="IPR003780">
    <property type="entry name" value="COX15/CtaA_fam"/>
</dbReference>
<evidence type="ECO:0000256" key="6">
    <source>
        <dbReference type="ARBA" id="ARBA00023002"/>
    </source>
</evidence>
<dbReference type="EMBL" id="LAOJ01000001">
    <property type="protein sequence ID" value="KJV92368.1"/>
    <property type="molecule type" value="Genomic_DNA"/>
</dbReference>
<evidence type="ECO:0000256" key="3">
    <source>
        <dbReference type="ARBA" id="ARBA00022692"/>
    </source>
</evidence>
<protein>
    <recommendedName>
        <fullName evidence="12">Heme A synthase</fullName>
        <shortName evidence="12">HAS</shortName>
        <ecNumber evidence="12">1.17.99.9</ecNumber>
    </recommendedName>
    <alternativeName>
        <fullName evidence="12">Cytochrome aa3-controlling protein</fullName>
    </alternativeName>
</protein>
<accession>A0A0F3QII5</accession>
<dbReference type="HAMAP" id="MF_01665">
    <property type="entry name" value="HemeA_synth_type2"/>
    <property type="match status" value="1"/>
</dbReference>
<dbReference type="STRING" id="33990.A3306_03380"/>
<comment type="function">
    <text evidence="12">Catalyzes the conversion of heme O to heme A by two successive hydroxylations of the methyl group at C8. The first hydroxylation forms heme I, the second hydroxylation results in an unstable dihydroxymethyl group, which spontaneously dehydrates, resulting in the formyl group of heme A.</text>
</comment>
<dbReference type="GO" id="GO:0005886">
    <property type="term" value="C:plasma membrane"/>
    <property type="evidence" value="ECO:0007669"/>
    <property type="project" value="UniProtKB-SubCell"/>
</dbReference>
<comment type="catalytic activity">
    <reaction evidence="11">
        <text>Fe(II)-heme o + 2 A + H2O = Fe(II)-heme a + 2 AH2</text>
        <dbReference type="Rhea" id="RHEA:63388"/>
        <dbReference type="ChEBI" id="CHEBI:13193"/>
        <dbReference type="ChEBI" id="CHEBI:15377"/>
        <dbReference type="ChEBI" id="CHEBI:17499"/>
        <dbReference type="ChEBI" id="CHEBI:60530"/>
        <dbReference type="ChEBI" id="CHEBI:61715"/>
        <dbReference type="EC" id="1.17.99.9"/>
    </reaction>
    <physiologicalReaction direction="left-to-right" evidence="11">
        <dbReference type="Rhea" id="RHEA:63389"/>
    </physiologicalReaction>
</comment>
<keyword evidence="5 12" id="KW-1133">Transmembrane helix</keyword>
<evidence type="ECO:0000256" key="9">
    <source>
        <dbReference type="ARBA" id="ARBA00023136"/>
    </source>
</evidence>
<keyword evidence="7 12" id="KW-0408">Iron</keyword>
<comment type="similarity">
    <text evidence="12">Belongs to the COX15/CtaA family. Type 2 subfamily.</text>
</comment>
<keyword evidence="12" id="KW-1003">Cell membrane</keyword>